<protein>
    <submittedName>
        <fullName evidence="3">Tumor necrosis factor alpha-induced protein like</fullName>
    </submittedName>
</protein>
<dbReference type="PANTHER" id="PTHR37371">
    <property type="entry name" value="OS08G0180400 PROTEIN"/>
    <property type="match status" value="1"/>
</dbReference>
<name>A0A2R6PIL0_ACTCC</name>
<feature type="compositionally biased region" description="Polar residues" evidence="2">
    <location>
        <begin position="55"/>
        <end position="71"/>
    </location>
</feature>
<keyword evidence="1" id="KW-0175">Coiled coil</keyword>
<dbReference type="OrthoDB" id="1933837at2759"/>
<sequence length="197" mass="21791">MKKRPTRKSSAADLLVSPPAVSSPDRSPSQSPKQFEFDLGAFNTVSSSKKKKNDVASSSVLMQPTVSPPNLKTLSTISDLKELAASRLESIKRQLDHSHSEILKDIEASQSRLSKRFKIQTQACQQVMDEAEKEYKKMSERISESREAMKASYTEFLAEAQASASRVCKTSIPELSESFEKALDVLRSRYGISSAAL</sequence>
<dbReference type="InParanoid" id="A0A2R6PIL0"/>
<gene>
    <name evidence="3" type="ORF">CEY00_Acc29061</name>
</gene>
<dbReference type="PANTHER" id="PTHR37371:SF1">
    <property type="entry name" value="KINESIN-LIKE PROTEIN"/>
    <property type="match status" value="1"/>
</dbReference>
<evidence type="ECO:0000313" key="4">
    <source>
        <dbReference type="Proteomes" id="UP000241394"/>
    </source>
</evidence>
<reference evidence="3 4" key="1">
    <citation type="submission" date="2017-07" db="EMBL/GenBank/DDBJ databases">
        <title>An improved, manually edited Actinidia chinensis var. chinensis (kiwifruit) genome highlights the challenges associated with draft genomes and gene prediction in plants.</title>
        <authorList>
            <person name="Pilkington S."/>
            <person name="Crowhurst R."/>
            <person name="Hilario E."/>
            <person name="Nardozza S."/>
            <person name="Fraser L."/>
            <person name="Peng Y."/>
            <person name="Gunaseelan K."/>
            <person name="Simpson R."/>
            <person name="Tahir J."/>
            <person name="Deroles S."/>
            <person name="Templeton K."/>
            <person name="Luo Z."/>
            <person name="Davy M."/>
            <person name="Cheng C."/>
            <person name="Mcneilage M."/>
            <person name="Scaglione D."/>
            <person name="Liu Y."/>
            <person name="Zhang Q."/>
            <person name="Datson P."/>
            <person name="De Silva N."/>
            <person name="Gardiner S."/>
            <person name="Bassett H."/>
            <person name="Chagne D."/>
            <person name="Mccallum J."/>
            <person name="Dzierzon H."/>
            <person name="Deng C."/>
            <person name="Wang Y.-Y."/>
            <person name="Barron N."/>
            <person name="Manako K."/>
            <person name="Bowen J."/>
            <person name="Foster T."/>
            <person name="Erridge Z."/>
            <person name="Tiffin H."/>
            <person name="Waite C."/>
            <person name="Davies K."/>
            <person name="Grierson E."/>
            <person name="Laing W."/>
            <person name="Kirk R."/>
            <person name="Chen X."/>
            <person name="Wood M."/>
            <person name="Montefiori M."/>
            <person name="Brummell D."/>
            <person name="Schwinn K."/>
            <person name="Catanach A."/>
            <person name="Fullerton C."/>
            <person name="Li D."/>
            <person name="Meiyalaghan S."/>
            <person name="Nieuwenhuizen N."/>
            <person name="Read N."/>
            <person name="Prakash R."/>
            <person name="Hunter D."/>
            <person name="Zhang H."/>
            <person name="Mckenzie M."/>
            <person name="Knabel M."/>
            <person name="Harris A."/>
            <person name="Allan A."/>
            <person name="Chen A."/>
            <person name="Janssen B."/>
            <person name="Plunkett B."/>
            <person name="Dwamena C."/>
            <person name="Voogd C."/>
            <person name="Leif D."/>
            <person name="Lafferty D."/>
            <person name="Souleyre E."/>
            <person name="Varkonyi-Gasic E."/>
            <person name="Gambi F."/>
            <person name="Hanley J."/>
            <person name="Yao J.-L."/>
            <person name="Cheung J."/>
            <person name="David K."/>
            <person name="Warren B."/>
            <person name="Marsh K."/>
            <person name="Snowden K."/>
            <person name="Lin-Wang K."/>
            <person name="Brian L."/>
            <person name="Martinez-Sanchez M."/>
            <person name="Wang M."/>
            <person name="Ileperuma N."/>
            <person name="Macnee N."/>
            <person name="Campin R."/>
            <person name="Mcatee P."/>
            <person name="Drummond R."/>
            <person name="Espley R."/>
            <person name="Ireland H."/>
            <person name="Wu R."/>
            <person name="Atkinson R."/>
            <person name="Karunairetnam S."/>
            <person name="Bulley S."/>
            <person name="Chunkath S."/>
            <person name="Hanley Z."/>
            <person name="Storey R."/>
            <person name="Thrimawithana A."/>
            <person name="Thomson S."/>
            <person name="David C."/>
            <person name="Testolin R."/>
        </authorList>
    </citation>
    <scope>NUCLEOTIDE SEQUENCE [LARGE SCALE GENOMIC DNA]</scope>
    <source>
        <strain evidence="4">cv. Red5</strain>
        <tissue evidence="3">Young leaf</tissue>
    </source>
</reference>
<evidence type="ECO:0000256" key="2">
    <source>
        <dbReference type="SAM" id="MobiDB-lite"/>
    </source>
</evidence>
<feature type="coiled-coil region" evidence="1">
    <location>
        <begin position="121"/>
        <end position="148"/>
    </location>
</feature>
<organism evidence="3 4">
    <name type="scientific">Actinidia chinensis var. chinensis</name>
    <name type="common">Chinese soft-hair kiwi</name>
    <dbReference type="NCBI Taxonomy" id="1590841"/>
    <lineage>
        <taxon>Eukaryota</taxon>
        <taxon>Viridiplantae</taxon>
        <taxon>Streptophyta</taxon>
        <taxon>Embryophyta</taxon>
        <taxon>Tracheophyta</taxon>
        <taxon>Spermatophyta</taxon>
        <taxon>Magnoliopsida</taxon>
        <taxon>eudicotyledons</taxon>
        <taxon>Gunneridae</taxon>
        <taxon>Pentapetalae</taxon>
        <taxon>asterids</taxon>
        <taxon>Ericales</taxon>
        <taxon>Actinidiaceae</taxon>
        <taxon>Actinidia</taxon>
    </lineage>
</organism>
<proteinExistence type="predicted"/>
<feature type="region of interest" description="Disordered" evidence="2">
    <location>
        <begin position="1"/>
        <end position="71"/>
    </location>
</feature>
<dbReference type="Gramene" id="PSR91715">
    <property type="protein sequence ID" value="PSR91715"/>
    <property type="gene ID" value="CEY00_Acc29061"/>
</dbReference>
<dbReference type="STRING" id="1590841.A0A2R6PIL0"/>
<reference evidence="4" key="2">
    <citation type="journal article" date="2018" name="BMC Genomics">
        <title>A manually annotated Actinidia chinensis var. chinensis (kiwifruit) genome highlights the challenges associated with draft genomes and gene prediction in plants.</title>
        <authorList>
            <person name="Pilkington S.M."/>
            <person name="Crowhurst R."/>
            <person name="Hilario E."/>
            <person name="Nardozza S."/>
            <person name="Fraser L."/>
            <person name="Peng Y."/>
            <person name="Gunaseelan K."/>
            <person name="Simpson R."/>
            <person name="Tahir J."/>
            <person name="Deroles S.C."/>
            <person name="Templeton K."/>
            <person name="Luo Z."/>
            <person name="Davy M."/>
            <person name="Cheng C."/>
            <person name="McNeilage M."/>
            <person name="Scaglione D."/>
            <person name="Liu Y."/>
            <person name="Zhang Q."/>
            <person name="Datson P."/>
            <person name="De Silva N."/>
            <person name="Gardiner S.E."/>
            <person name="Bassett H."/>
            <person name="Chagne D."/>
            <person name="McCallum J."/>
            <person name="Dzierzon H."/>
            <person name="Deng C."/>
            <person name="Wang Y.Y."/>
            <person name="Barron L."/>
            <person name="Manako K."/>
            <person name="Bowen J."/>
            <person name="Foster T.M."/>
            <person name="Erridge Z.A."/>
            <person name="Tiffin H."/>
            <person name="Waite C.N."/>
            <person name="Davies K.M."/>
            <person name="Grierson E.P."/>
            <person name="Laing W.A."/>
            <person name="Kirk R."/>
            <person name="Chen X."/>
            <person name="Wood M."/>
            <person name="Montefiori M."/>
            <person name="Brummell D.A."/>
            <person name="Schwinn K.E."/>
            <person name="Catanach A."/>
            <person name="Fullerton C."/>
            <person name="Li D."/>
            <person name="Meiyalaghan S."/>
            <person name="Nieuwenhuizen N."/>
            <person name="Read N."/>
            <person name="Prakash R."/>
            <person name="Hunter D."/>
            <person name="Zhang H."/>
            <person name="McKenzie M."/>
            <person name="Knabel M."/>
            <person name="Harris A."/>
            <person name="Allan A.C."/>
            <person name="Gleave A."/>
            <person name="Chen A."/>
            <person name="Janssen B.J."/>
            <person name="Plunkett B."/>
            <person name="Ampomah-Dwamena C."/>
            <person name="Voogd C."/>
            <person name="Leif D."/>
            <person name="Lafferty D."/>
            <person name="Souleyre E.J.F."/>
            <person name="Varkonyi-Gasic E."/>
            <person name="Gambi F."/>
            <person name="Hanley J."/>
            <person name="Yao J.L."/>
            <person name="Cheung J."/>
            <person name="David K.M."/>
            <person name="Warren B."/>
            <person name="Marsh K."/>
            <person name="Snowden K.C."/>
            <person name="Lin-Wang K."/>
            <person name="Brian L."/>
            <person name="Martinez-Sanchez M."/>
            <person name="Wang M."/>
            <person name="Ileperuma N."/>
            <person name="Macnee N."/>
            <person name="Campin R."/>
            <person name="McAtee P."/>
            <person name="Drummond R.S.M."/>
            <person name="Espley R.V."/>
            <person name="Ireland H.S."/>
            <person name="Wu R."/>
            <person name="Atkinson R.G."/>
            <person name="Karunairetnam S."/>
            <person name="Bulley S."/>
            <person name="Chunkath S."/>
            <person name="Hanley Z."/>
            <person name="Storey R."/>
            <person name="Thrimawithana A.H."/>
            <person name="Thomson S."/>
            <person name="David C."/>
            <person name="Testolin R."/>
            <person name="Huang H."/>
            <person name="Hellens R.P."/>
            <person name="Schaffer R.J."/>
        </authorList>
    </citation>
    <scope>NUCLEOTIDE SEQUENCE [LARGE SCALE GENOMIC DNA]</scope>
    <source>
        <strain evidence="4">cv. Red5</strain>
    </source>
</reference>
<evidence type="ECO:0000313" key="3">
    <source>
        <dbReference type="EMBL" id="PSR91715.1"/>
    </source>
</evidence>
<comment type="caution">
    <text evidence="3">The sequence shown here is derived from an EMBL/GenBank/DDBJ whole genome shotgun (WGS) entry which is preliminary data.</text>
</comment>
<dbReference type="EMBL" id="NKQK01000025">
    <property type="protein sequence ID" value="PSR91715.1"/>
    <property type="molecule type" value="Genomic_DNA"/>
</dbReference>
<dbReference type="AlphaFoldDB" id="A0A2R6PIL0"/>
<evidence type="ECO:0000256" key="1">
    <source>
        <dbReference type="SAM" id="Coils"/>
    </source>
</evidence>
<keyword evidence="4" id="KW-1185">Reference proteome</keyword>
<dbReference type="OMA" id="MRRINIY"/>
<accession>A0A2R6PIL0</accession>
<feature type="compositionally biased region" description="Polar residues" evidence="2">
    <location>
        <begin position="24"/>
        <end position="33"/>
    </location>
</feature>
<dbReference type="Proteomes" id="UP000241394">
    <property type="component" value="Chromosome LG25"/>
</dbReference>